<evidence type="ECO:0000256" key="6">
    <source>
        <dbReference type="SAM" id="Phobius"/>
    </source>
</evidence>
<evidence type="ECO:0000313" key="8">
    <source>
        <dbReference type="Proteomes" id="UP000604475"/>
    </source>
</evidence>
<keyword evidence="3 6" id="KW-0812">Transmembrane</keyword>
<proteinExistence type="predicted"/>
<evidence type="ECO:0000256" key="1">
    <source>
        <dbReference type="ARBA" id="ARBA00004651"/>
    </source>
</evidence>
<keyword evidence="2" id="KW-1003">Cell membrane</keyword>
<sequence>MLVAVTTFTVASVLVVLLPGPDTLVVIRNLMAGGPRLGLRASLGAMTGLAVWVVAAALGLSALLTASHDGYLALRIVGAAYLCWMGFATLRAKPHSSPDVVAEPRRSLIGTGYTAGLLTDLLNPKVGVFFVSFLPSFIPEGAPVVWTSLLLGGIFVVLTAVYYGALLALSGPVMRWMADGPVRRWVDRVTGLVLIAFGVRMAVEP</sequence>
<evidence type="ECO:0000313" key="7">
    <source>
        <dbReference type="EMBL" id="MBL7630003.1"/>
    </source>
</evidence>
<dbReference type="InterPro" id="IPR001123">
    <property type="entry name" value="LeuE-type"/>
</dbReference>
<feature type="transmembrane region" description="Helical" evidence="6">
    <location>
        <begin position="72"/>
        <end position="90"/>
    </location>
</feature>
<keyword evidence="4 6" id="KW-1133">Transmembrane helix</keyword>
<dbReference type="PANTHER" id="PTHR30086:SF20">
    <property type="entry name" value="ARGININE EXPORTER PROTEIN ARGO-RELATED"/>
    <property type="match status" value="1"/>
</dbReference>
<comment type="subcellular location">
    <subcellularLocation>
        <location evidence="1">Cell membrane</location>
        <topology evidence="1">Multi-pass membrane protein</topology>
    </subcellularLocation>
</comment>
<gene>
    <name evidence="7" type="ORF">I7412_23110</name>
</gene>
<dbReference type="PIRSF" id="PIRSF006324">
    <property type="entry name" value="LeuE"/>
    <property type="match status" value="1"/>
</dbReference>
<evidence type="ECO:0000256" key="5">
    <source>
        <dbReference type="ARBA" id="ARBA00023136"/>
    </source>
</evidence>
<dbReference type="EMBL" id="JAEACQ010000240">
    <property type="protein sequence ID" value="MBL7630003.1"/>
    <property type="molecule type" value="Genomic_DNA"/>
</dbReference>
<dbReference type="Pfam" id="PF01810">
    <property type="entry name" value="LysE"/>
    <property type="match status" value="1"/>
</dbReference>
<evidence type="ECO:0000256" key="3">
    <source>
        <dbReference type="ARBA" id="ARBA00022692"/>
    </source>
</evidence>
<dbReference type="PANTHER" id="PTHR30086">
    <property type="entry name" value="ARGININE EXPORTER PROTEIN ARGO"/>
    <property type="match status" value="1"/>
</dbReference>
<reference evidence="7" key="1">
    <citation type="submission" date="2020-12" db="EMBL/GenBank/DDBJ databases">
        <title>Genomic characterization of non-nitrogen-fixing Frankia strains.</title>
        <authorList>
            <person name="Carlos-Shanley C."/>
            <person name="Guerra T."/>
            <person name="Hahn D."/>
        </authorList>
    </citation>
    <scope>NUCLEOTIDE SEQUENCE</scope>
    <source>
        <strain evidence="7">CN6</strain>
    </source>
</reference>
<dbReference type="GO" id="GO:0015171">
    <property type="term" value="F:amino acid transmembrane transporter activity"/>
    <property type="evidence" value="ECO:0007669"/>
    <property type="project" value="TreeGrafter"/>
</dbReference>
<feature type="transmembrane region" description="Helical" evidence="6">
    <location>
        <begin position="43"/>
        <end position="65"/>
    </location>
</feature>
<evidence type="ECO:0000256" key="2">
    <source>
        <dbReference type="ARBA" id="ARBA00022475"/>
    </source>
</evidence>
<dbReference type="Proteomes" id="UP000604475">
    <property type="component" value="Unassembled WGS sequence"/>
</dbReference>
<comment type="caution">
    <text evidence="7">The sequence shown here is derived from an EMBL/GenBank/DDBJ whole genome shotgun (WGS) entry which is preliminary data.</text>
</comment>
<keyword evidence="5 6" id="KW-0472">Membrane</keyword>
<dbReference type="GO" id="GO:0005886">
    <property type="term" value="C:plasma membrane"/>
    <property type="evidence" value="ECO:0007669"/>
    <property type="project" value="UniProtKB-SubCell"/>
</dbReference>
<accession>A0A937RDA7</accession>
<dbReference type="RefSeq" id="WP_203002004.1">
    <property type="nucleotide sequence ID" value="NZ_JADWYU010000090.1"/>
</dbReference>
<feature type="transmembrane region" description="Helical" evidence="6">
    <location>
        <begin position="144"/>
        <end position="165"/>
    </location>
</feature>
<name>A0A937RDA7_9ACTN</name>
<keyword evidence="8" id="KW-1185">Reference proteome</keyword>
<protein>
    <submittedName>
        <fullName evidence="7">LysE family translocator</fullName>
    </submittedName>
</protein>
<organism evidence="7 8">
    <name type="scientific">Frankia nepalensis</name>
    <dbReference type="NCBI Taxonomy" id="1836974"/>
    <lineage>
        <taxon>Bacteria</taxon>
        <taxon>Bacillati</taxon>
        <taxon>Actinomycetota</taxon>
        <taxon>Actinomycetes</taxon>
        <taxon>Frankiales</taxon>
        <taxon>Frankiaceae</taxon>
        <taxon>Frankia</taxon>
    </lineage>
</organism>
<evidence type="ECO:0000256" key="4">
    <source>
        <dbReference type="ARBA" id="ARBA00022989"/>
    </source>
</evidence>
<dbReference type="AlphaFoldDB" id="A0A937RDA7"/>